<dbReference type="EMBL" id="JASPKY010000426">
    <property type="protein sequence ID" value="KAK9700961.1"/>
    <property type="molecule type" value="Genomic_DNA"/>
</dbReference>
<evidence type="ECO:0000313" key="2">
    <source>
        <dbReference type="EMBL" id="KAK9700961.1"/>
    </source>
</evidence>
<keyword evidence="3" id="KW-1185">Reference proteome</keyword>
<dbReference type="SMART" id="SM00848">
    <property type="entry name" value="Inhibitor_I29"/>
    <property type="match status" value="1"/>
</dbReference>
<proteinExistence type="predicted"/>
<accession>A0AAW1JCZ9</accession>
<dbReference type="Pfam" id="PF08246">
    <property type="entry name" value="Inhibitor_I29"/>
    <property type="match status" value="1"/>
</dbReference>
<dbReference type="InterPro" id="IPR013201">
    <property type="entry name" value="Prot_inhib_I29"/>
</dbReference>
<protein>
    <submittedName>
        <fullName evidence="2">Cathepsin propeptide inhibitor domain (I29)</fullName>
    </submittedName>
</protein>
<dbReference type="SUPFAM" id="SSF54001">
    <property type="entry name" value="Cysteine proteinases"/>
    <property type="match status" value="1"/>
</dbReference>
<dbReference type="Gene3D" id="1.10.287.2250">
    <property type="match status" value="1"/>
</dbReference>
<organism evidence="2 3">
    <name type="scientific">Popillia japonica</name>
    <name type="common">Japanese beetle</name>
    <dbReference type="NCBI Taxonomy" id="7064"/>
    <lineage>
        <taxon>Eukaryota</taxon>
        <taxon>Metazoa</taxon>
        <taxon>Ecdysozoa</taxon>
        <taxon>Arthropoda</taxon>
        <taxon>Hexapoda</taxon>
        <taxon>Insecta</taxon>
        <taxon>Pterygota</taxon>
        <taxon>Neoptera</taxon>
        <taxon>Endopterygota</taxon>
        <taxon>Coleoptera</taxon>
        <taxon>Polyphaga</taxon>
        <taxon>Scarabaeiformia</taxon>
        <taxon>Scarabaeidae</taxon>
        <taxon>Rutelinae</taxon>
        <taxon>Popillia</taxon>
    </lineage>
</organism>
<gene>
    <name evidence="2" type="ORF">QE152_g30907</name>
</gene>
<evidence type="ECO:0000313" key="3">
    <source>
        <dbReference type="Proteomes" id="UP001458880"/>
    </source>
</evidence>
<reference evidence="2 3" key="1">
    <citation type="journal article" date="2024" name="BMC Genomics">
        <title>De novo assembly and annotation of Popillia japonica's genome with initial clues to its potential as an invasive pest.</title>
        <authorList>
            <person name="Cucini C."/>
            <person name="Boschi S."/>
            <person name="Funari R."/>
            <person name="Cardaioli E."/>
            <person name="Iannotti N."/>
            <person name="Marturano G."/>
            <person name="Paoli F."/>
            <person name="Bruttini M."/>
            <person name="Carapelli A."/>
            <person name="Frati F."/>
            <person name="Nardi F."/>
        </authorList>
    </citation>
    <scope>NUCLEOTIDE SEQUENCE [LARGE SCALE GENOMIC DNA]</scope>
    <source>
        <strain evidence="2">DMR45628</strain>
    </source>
</reference>
<evidence type="ECO:0000259" key="1">
    <source>
        <dbReference type="SMART" id="SM00848"/>
    </source>
</evidence>
<feature type="domain" description="Cathepsin propeptide inhibitor" evidence="1">
    <location>
        <begin position="95"/>
        <end position="155"/>
    </location>
</feature>
<dbReference type="Proteomes" id="UP001458880">
    <property type="component" value="Unassembled WGS sequence"/>
</dbReference>
<dbReference type="AlphaFoldDB" id="A0AAW1JCZ9"/>
<dbReference type="InterPro" id="IPR038765">
    <property type="entry name" value="Papain-like_cys_pep_sf"/>
</dbReference>
<comment type="caution">
    <text evidence="2">The sequence shown here is derived from an EMBL/GenBank/DDBJ whole genome shotgun (WGS) entry which is preliminary data.</text>
</comment>
<name>A0AAW1JCZ9_POPJA</name>
<sequence length="196" mass="22377">MLTHSKELKAQLSELSEFGGTNFGKKFFSNTKSTDYLNNAPIEETINFATPPIAANEHFSLQTGDQRGATSTQTRHPIIDQTPPTTMMGALENEWIDFKTQFNKSYPTPEMEFRRRQNFFTNRIAISIYNQNHVFGRSNFVLKINSFADLLVEEFNQIFNGFRGGNQTFNDPSLQPTSYINPINIQRSISPTDVLH</sequence>